<dbReference type="PROSITE" id="PS50005">
    <property type="entry name" value="TPR"/>
    <property type="match status" value="1"/>
</dbReference>
<dbReference type="OrthoDB" id="1108959at2"/>
<dbReference type="Proteomes" id="UP000297225">
    <property type="component" value="Unassembled WGS sequence"/>
</dbReference>
<evidence type="ECO:0000313" key="1">
    <source>
        <dbReference type="EMBL" id="TFH95725.1"/>
    </source>
</evidence>
<accession>A0A4Y8WRV9</accession>
<dbReference type="RefSeq" id="WP_134849540.1">
    <property type="nucleotide sequence ID" value="NZ_CP197400.1"/>
</dbReference>
<name>A0A4Y8WRV9_9PORP</name>
<dbReference type="EMBL" id="SPNC01000040">
    <property type="protein sequence ID" value="TFH95725.1"/>
    <property type="molecule type" value="Genomic_DNA"/>
</dbReference>
<dbReference type="InterPro" id="IPR011990">
    <property type="entry name" value="TPR-like_helical_dom_sf"/>
</dbReference>
<comment type="caution">
    <text evidence="1">The sequence shown here is derived from an EMBL/GenBank/DDBJ whole genome shotgun (WGS) entry which is preliminary data.</text>
</comment>
<proteinExistence type="predicted"/>
<evidence type="ECO:0000313" key="2">
    <source>
        <dbReference type="Proteomes" id="UP000297225"/>
    </source>
</evidence>
<organism evidence="1 2">
    <name type="scientific">Porphyromonas levii</name>
    <dbReference type="NCBI Taxonomy" id="28114"/>
    <lineage>
        <taxon>Bacteria</taxon>
        <taxon>Pseudomonadati</taxon>
        <taxon>Bacteroidota</taxon>
        <taxon>Bacteroidia</taxon>
        <taxon>Bacteroidales</taxon>
        <taxon>Porphyromonadaceae</taxon>
        <taxon>Porphyromonas</taxon>
    </lineage>
</organism>
<reference evidence="1 2" key="1">
    <citation type="submission" date="2019-03" db="EMBL/GenBank/DDBJ databases">
        <title>Porphyromonas levii Isolated from the Uterus of Dairy Cows.</title>
        <authorList>
            <person name="Francis A.M."/>
        </authorList>
    </citation>
    <scope>NUCLEOTIDE SEQUENCE [LARGE SCALE GENOMIC DNA]</scope>
    <source>
        <strain evidence="1 2">AF5678</strain>
    </source>
</reference>
<dbReference type="AlphaFoldDB" id="A0A4Y8WRV9"/>
<sequence length="707" mass="80093">MREIDGIEYYPSRLRWHVEQTLRGLYGAVLRDMRALPVVDEAELSALESTYGFLSQYYEQGAEDPERARIMRGIGTSLMRLLRANAAYIEGQELPWNSRSATIQTLRAYGHGEGALVPFIGVLRNEVEPFSQEYFDKLDQLFGLIWTSIDLSEAEEQALRSLLLVEESSQMVAQTIVGALFLGTMQYFDVRKMELLFALWQQHASVMVQGAALGALLILGKRHKEELLCLHPQFVEQVQIALVADEKQLMEALKVIQIAYKTTDNHKIFREKILPELRSISDKLQQVMGHSLTERIEELQNGSIDREKLEEVESLMAKAPDKFSMLKDTEQDVAYHMISELKAFPFFSKISHWFIPFDEHFPGLSKDNVAAFKKLLPMMLQGQRMISSDLYSYALVPTWEQIGSAMLSQMEGQMPSGSPTEITFVDGVKDFVFGAYRFYQLSSHANTLINPFDHSPEMISGAFLSSRCTLSEEGLLSLASIMVRFGQYAEAGHTYERVVHDYRTNTAEVWRGMAVASMMRNDDEQALEQLRRAVELEGKSEVTVRKIAQILIRLGRKVEAVEWITTGEGELGEGIGYQLPLQRATLLYELGRTEEALKAAYKADYVTDGKNLQSTLLLLELLLSLGKVEEAGRRLEGKELKGELLLWAGLVSIALGHRVEGLSQLRKWQEEGSLGAELGEKLSLLEHYGIEPWEEALIEDIIYRQVQ</sequence>
<gene>
    <name evidence="1" type="ORF">E4P47_03835</name>
</gene>
<dbReference type="STRING" id="1122973.GCA_000379925_00267"/>
<dbReference type="InterPro" id="IPR019734">
    <property type="entry name" value="TPR_rpt"/>
</dbReference>
<dbReference type="Gene3D" id="1.25.40.10">
    <property type="entry name" value="Tetratricopeptide repeat domain"/>
    <property type="match status" value="1"/>
</dbReference>
<protein>
    <submittedName>
        <fullName evidence="1">Tetratricopeptide repeat protein</fullName>
    </submittedName>
</protein>
<dbReference type="SUPFAM" id="SSF48452">
    <property type="entry name" value="TPR-like"/>
    <property type="match status" value="1"/>
</dbReference>
<keyword evidence="2" id="KW-1185">Reference proteome</keyword>